<reference evidence="4" key="1">
    <citation type="submission" date="2025-08" db="UniProtKB">
        <authorList>
            <consortium name="RefSeq"/>
        </authorList>
    </citation>
    <scope>IDENTIFICATION</scope>
</reference>
<proteinExistence type="predicted"/>
<dbReference type="GeneID" id="107273736"/>
<feature type="region of interest" description="Disordered" evidence="1">
    <location>
        <begin position="185"/>
        <end position="230"/>
    </location>
</feature>
<dbReference type="InterPro" id="IPR031959">
    <property type="entry name" value="DUF4779"/>
</dbReference>
<evidence type="ECO:0000313" key="3">
    <source>
        <dbReference type="Proteomes" id="UP000694920"/>
    </source>
</evidence>
<organism evidence="3 4">
    <name type="scientific">Cephus cinctus</name>
    <name type="common">Wheat stem sawfly</name>
    <dbReference type="NCBI Taxonomy" id="211228"/>
    <lineage>
        <taxon>Eukaryota</taxon>
        <taxon>Metazoa</taxon>
        <taxon>Ecdysozoa</taxon>
        <taxon>Arthropoda</taxon>
        <taxon>Hexapoda</taxon>
        <taxon>Insecta</taxon>
        <taxon>Pterygota</taxon>
        <taxon>Neoptera</taxon>
        <taxon>Endopterygota</taxon>
        <taxon>Hymenoptera</taxon>
        <taxon>Cephoidea</taxon>
        <taxon>Cephidae</taxon>
        <taxon>Cephus</taxon>
    </lineage>
</organism>
<dbReference type="KEGG" id="ccin:107273736"/>
<dbReference type="RefSeq" id="XP_015607719.1">
    <property type="nucleotide sequence ID" value="XM_015752233.2"/>
</dbReference>
<evidence type="ECO:0000256" key="2">
    <source>
        <dbReference type="SAM" id="SignalP"/>
    </source>
</evidence>
<keyword evidence="2" id="KW-0732">Signal</keyword>
<feature type="signal peptide" evidence="2">
    <location>
        <begin position="1"/>
        <end position="16"/>
    </location>
</feature>
<keyword evidence="3" id="KW-1185">Reference proteome</keyword>
<evidence type="ECO:0000256" key="1">
    <source>
        <dbReference type="SAM" id="MobiDB-lite"/>
    </source>
</evidence>
<sequence length="363" mass="38816">MWRGWIVACLIGCSWAQPAKQEMGKMYMSQTKQSDLESSASGYVFKNVPAEKYAKIIEESLEGLEDFGDAPASVAPASAAKSRSDAEFLPLPLGADPEAEMLPVHYTGLKPPGVDHMELTFLEPVILSSNRKSTLVEGSAEADAAPTTQVKALDFVDGAGKQFAAAQQAARGAQGEKGYKKAEVFDEGKKGQSAKENQKGEYAEAAGARKAHSGRENHYTGHKDAAAAEKGASFEIEGSHAKGRNNKGFHNVYHKDEYKKDSDFYDSDQKGGHFKKHGRYGENHAVLEGAYDKGGSSDSGFAQAEAAKEGKAEKGRSQEEAQGHAAKEGYGGFFGNFEEFAKKSGAAEGKKYGFSSGDSGKAR</sequence>
<dbReference type="AlphaFoldDB" id="A0AAJ7FTM6"/>
<protein>
    <submittedName>
        <fullName evidence="4">Uncharacterized protein LOC107273736</fullName>
    </submittedName>
</protein>
<name>A0AAJ7FTM6_CEPCN</name>
<feature type="compositionally biased region" description="Basic and acidic residues" evidence="1">
    <location>
        <begin position="306"/>
        <end position="327"/>
    </location>
</feature>
<feature type="chain" id="PRO_5042521636" evidence="2">
    <location>
        <begin position="17"/>
        <end position="363"/>
    </location>
</feature>
<dbReference type="Pfam" id="PF16009">
    <property type="entry name" value="DUF4779"/>
    <property type="match status" value="1"/>
</dbReference>
<gene>
    <name evidence="4" type="primary">LOC107273736</name>
</gene>
<feature type="compositionally biased region" description="Basic and acidic residues" evidence="1">
    <location>
        <begin position="213"/>
        <end position="227"/>
    </location>
</feature>
<dbReference type="Proteomes" id="UP000694920">
    <property type="component" value="Unplaced"/>
</dbReference>
<evidence type="ECO:0000313" key="4">
    <source>
        <dbReference type="RefSeq" id="XP_015607719.1"/>
    </source>
</evidence>
<accession>A0AAJ7FTM6</accession>
<feature type="region of interest" description="Disordered" evidence="1">
    <location>
        <begin position="289"/>
        <end position="330"/>
    </location>
</feature>